<dbReference type="Gene3D" id="3.40.50.2300">
    <property type="match status" value="1"/>
</dbReference>
<name>A0ABW5TKW0_9ENTE</name>
<organism evidence="3 4">
    <name type="scientific">Enterococcus camelliae</name>
    <dbReference type="NCBI Taxonomy" id="453959"/>
    <lineage>
        <taxon>Bacteria</taxon>
        <taxon>Bacillati</taxon>
        <taxon>Bacillota</taxon>
        <taxon>Bacilli</taxon>
        <taxon>Lactobacillales</taxon>
        <taxon>Enterococcaceae</taxon>
        <taxon>Enterococcus</taxon>
    </lineage>
</organism>
<sequence>MKKIRVLVACGAGIATSTVVMKKVEDLFKTNHVPVDITQIKIAEAAAKQDDADLLISTTMLPTSYRIPAIKAMAFLTGIGTEKVEQEIMDAVNKINGN</sequence>
<dbReference type="RefSeq" id="WP_379981596.1">
    <property type="nucleotide sequence ID" value="NZ_JBHUMO010000044.1"/>
</dbReference>
<keyword evidence="3" id="KW-0762">Sugar transport</keyword>
<keyword evidence="4" id="KW-1185">Reference proteome</keyword>
<evidence type="ECO:0000313" key="3">
    <source>
        <dbReference type="EMBL" id="MFD2729345.1"/>
    </source>
</evidence>
<feature type="domain" description="PTS EIIB type-2" evidence="2">
    <location>
        <begin position="4"/>
        <end position="96"/>
    </location>
</feature>
<dbReference type="SUPFAM" id="SSF52794">
    <property type="entry name" value="PTS system IIB component-like"/>
    <property type="match status" value="1"/>
</dbReference>
<dbReference type="PROSITE" id="PS51099">
    <property type="entry name" value="PTS_EIIB_TYPE_2"/>
    <property type="match status" value="1"/>
</dbReference>
<accession>A0ABW5TKW0</accession>
<dbReference type="InterPro" id="IPR013011">
    <property type="entry name" value="PTS_EIIB_2"/>
</dbReference>
<dbReference type="InterPro" id="IPR003501">
    <property type="entry name" value="PTS_EIIB_2/3"/>
</dbReference>
<dbReference type="Pfam" id="PF02302">
    <property type="entry name" value="PTS_IIB"/>
    <property type="match status" value="1"/>
</dbReference>
<evidence type="ECO:0000259" key="2">
    <source>
        <dbReference type="PROSITE" id="PS51099"/>
    </source>
</evidence>
<keyword evidence="1 3" id="KW-0808">Transferase</keyword>
<evidence type="ECO:0000256" key="1">
    <source>
        <dbReference type="ARBA" id="ARBA00022679"/>
    </source>
</evidence>
<dbReference type="InterPro" id="IPR036095">
    <property type="entry name" value="PTS_EIIB-like_sf"/>
</dbReference>
<dbReference type="EMBL" id="JBHUMO010000044">
    <property type="protein sequence ID" value="MFD2729345.1"/>
    <property type="molecule type" value="Genomic_DNA"/>
</dbReference>
<dbReference type="CDD" id="cd05566">
    <property type="entry name" value="PTS_IIB_galactitol"/>
    <property type="match status" value="1"/>
</dbReference>
<evidence type="ECO:0000313" key="4">
    <source>
        <dbReference type="Proteomes" id="UP001597427"/>
    </source>
</evidence>
<keyword evidence="3" id="KW-0813">Transport</keyword>
<gene>
    <name evidence="3" type="ORF">ACFSR0_07895</name>
</gene>
<dbReference type="GO" id="GO:0016740">
    <property type="term" value="F:transferase activity"/>
    <property type="evidence" value="ECO:0007669"/>
    <property type="project" value="UniProtKB-KW"/>
</dbReference>
<comment type="caution">
    <text evidence="3">The sequence shown here is derived from an EMBL/GenBank/DDBJ whole genome shotgun (WGS) entry which is preliminary data.</text>
</comment>
<proteinExistence type="predicted"/>
<dbReference type="Proteomes" id="UP001597427">
    <property type="component" value="Unassembled WGS sequence"/>
</dbReference>
<reference evidence="4" key="1">
    <citation type="journal article" date="2019" name="Int. J. Syst. Evol. Microbiol.">
        <title>The Global Catalogue of Microorganisms (GCM) 10K type strain sequencing project: providing services to taxonomists for standard genome sequencing and annotation.</title>
        <authorList>
            <consortium name="The Broad Institute Genomics Platform"/>
            <consortium name="The Broad Institute Genome Sequencing Center for Infectious Disease"/>
            <person name="Wu L."/>
            <person name="Ma J."/>
        </authorList>
    </citation>
    <scope>NUCLEOTIDE SEQUENCE [LARGE SCALE GENOMIC DNA]</scope>
    <source>
        <strain evidence="4">TISTR 932</strain>
    </source>
</reference>
<protein>
    <submittedName>
        <fullName evidence="3">PTS sugar transporter subunit IIB</fullName>
        <ecNumber evidence="3">2.7.1.-</ecNumber>
    </submittedName>
</protein>
<dbReference type="EC" id="2.7.1.-" evidence="3"/>